<evidence type="ECO:0000313" key="1">
    <source>
        <dbReference type="EMBL" id="GLB37125.1"/>
    </source>
</evidence>
<gene>
    <name evidence="1" type="ORF">LshimejAT787_0401760</name>
</gene>
<organism evidence="1 2">
    <name type="scientific">Lyophyllum shimeji</name>
    <name type="common">Hon-shimeji</name>
    <name type="synonym">Tricholoma shimeji</name>
    <dbReference type="NCBI Taxonomy" id="47721"/>
    <lineage>
        <taxon>Eukaryota</taxon>
        <taxon>Fungi</taxon>
        <taxon>Dikarya</taxon>
        <taxon>Basidiomycota</taxon>
        <taxon>Agaricomycotina</taxon>
        <taxon>Agaricomycetes</taxon>
        <taxon>Agaricomycetidae</taxon>
        <taxon>Agaricales</taxon>
        <taxon>Tricholomatineae</taxon>
        <taxon>Lyophyllaceae</taxon>
        <taxon>Lyophyllum</taxon>
    </lineage>
</organism>
<reference evidence="1" key="1">
    <citation type="submission" date="2022-07" db="EMBL/GenBank/DDBJ databases">
        <title>The genome of Lyophyllum shimeji provides insight into the initial evolution of ectomycorrhizal fungal genome.</title>
        <authorList>
            <person name="Kobayashi Y."/>
            <person name="Shibata T."/>
            <person name="Hirakawa H."/>
            <person name="Shigenobu S."/>
            <person name="Nishiyama T."/>
            <person name="Yamada A."/>
            <person name="Hasebe M."/>
            <person name="Kawaguchi M."/>
        </authorList>
    </citation>
    <scope>NUCLEOTIDE SEQUENCE</scope>
    <source>
        <strain evidence="1">AT787</strain>
    </source>
</reference>
<dbReference type="EMBL" id="BRPK01000004">
    <property type="protein sequence ID" value="GLB37125.1"/>
    <property type="molecule type" value="Genomic_DNA"/>
</dbReference>
<proteinExistence type="predicted"/>
<protein>
    <submittedName>
        <fullName evidence="1">Uncharacterized protein</fullName>
    </submittedName>
</protein>
<keyword evidence="2" id="KW-1185">Reference proteome</keyword>
<accession>A0A9P3PJ31</accession>
<comment type="caution">
    <text evidence="1">The sequence shown here is derived from an EMBL/GenBank/DDBJ whole genome shotgun (WGS) entry which is preliminary data.</text>
</comment>
<dbReference type="Proteomes" id="UP001063166">
    <property type="component" value="Unassembled WGS sequence"/>
</dbReference>
<name>A0A9P3PJ31_LYOSH</name>
<evidence type="ECO:0000313" key="2">
    <source>
        <dbReference type="Proteomes" id="UP001063166"/>
    </source>
</evidence>
<dbReference type="AlphaFoldDB" id="A0A9P3PJ31"/>
<sequence>MATWRVTANPNGFDRLIDRYGFEDGAALKGGVAYQSLTAASGRNGGAKRLISVEAEVSNYELGVSPVVGKIFRDFSVSEETLWKAASNRYEGMSGPPLYSLSLSRFFMLNIPELQLSSSFVLAMTS</sequence>